<dbReference type="SUPFAM" id="SSF55811">
    <property type="entry name" value="Nudix"/>
    <property type="match status" value="1"/>
</dbReference>
<dbReference type="PANTHER" id="PTHR43046">
    <property type="entry name" value="GDP-MANNOSE MANNOSYL HYDROLASE"/>
    <property type="match status" value="1"/>
</dbReference>
<dbReference type="GO" id="GO:0016787">
    <property type="term" value="F:hydrolase activity"/>
    <property type="evidence" value="ECO:0007669"/>
    <property type="project" value="UniProtKB-KW"/>
</dbReference>
<evidence type="ECO:0000313" key="6">
    <source>
        <dbReference type="Proteomes" id="UP000245080"/>
    </source>
</evidence>
<dbReference type="InterPro" id="IPR020476">
    <property type="entry name" value="Nudix_hydrolase"/>
</dbReference>
<dbReference type="EMBL" id="QCXQ01000005">
    <property type="protein sequence ID" value="PWF99697.1"/>
    <property type="molecule type" value="Genomic_DNA"/>
</dbReference>
<gene>
    <name evidence="5" type="ORF">DCM90_07740</name>
</gene>
<dbReference type="InterPro" id="IPR000086">
    <property type="entry name" value="NUDIX_hydrolase_dom"/>
</dbReference>
<comment type="caution">
    <text evidence="5">The sequence shown here is derived from an EMBL/GenBank/DDBJ whole genome shotgun (WGS) entry which is preliminary data.</text>
</comment>
<keyword evidence="2 3" id="KW-0378">Hydrolase</keyword>
<name>A0A2V1MYY4_9LACO</name>
<dbReference type="OrthoDB" id="9787476at2"/>
<organism evidence="5 6">
    <name type="scientific">Levilactobacillus bambusae</name>
    <dbReference type="NCBI Taxonomy" id="2024736"/>
    <lineage>
        <taxon>Bacteria</taxon>
        <taxon>Bacillati</taxon>
        <taxon>Bacillota</taxon>
        <taxon>Bacilli</taxon>
        <taxon>Lactobacillales</taxon>
        <taxon>Lactobacillaceae</taxon>
        <taxon>Levilactobacillus</taxon>
    </lineage>
</organism>
<evidence type="ECO:0000256" key="3">
    <source>
        <dbReference type="RuleBase" id="RU003476"/>
    </source>
</evidence>
<dbReference type="InterPro" id="IPR015797">
    <property type="entry name" value="NUDIX_hydrolase-like_dom_sf"/>
</dbReference>
<dbReference type="Proteomes" id="UP000245080">
    <property type="component" value="Unassembled WGS sequence"/>
</dbReference>
<protein>
    <submittedName>
        <fullName evidence="5">Phosphohydrolase</fullName>
    </submittedName>
</protein>
<evidence type="ECO:0000256" key="2">
    <source>
        <dbReference type="ARBA" id="ARBA00022801"/>
    </source>
</evidence>
<evidence type="ECO:0000259" key="4">
    <source>
        <dbReference type="PROSITE" id="PS51462"/>
    </source>
</evidence>
<evidence type="ECO:0000313" key="5">
    <source>
        <dbReference type="EMBL" id="PWF99697.1"/>
    </source>
</evidence>
<dbReference type="InterPro" id="IPR020084">
    <property type="entry name" value="NUDIX_hydrolase_CS"/>
</dbReference>
<comment type="cofactor">
    <cofactor evidence="1">
        <name>Mg(2+)</name>
        <dbReference type="ChEBI" id="CHEBI:18420"/>
    </cofactor>
</comment>
<dbReference type="CDD" id="cd04677">
    <property type="entry name" value="NUDIX_Hydrolase"/>
    <property type="match status" value="1"/>
</dbReference>
<dbReference type="PROSITE" id="PS00893">
    <property type="entry name" value="NUDIX_BOX"/>
    <property type="match status" value="1"/>
</dbReference>
<keyword evidence="6" id="KW-1185">Reference proteome</keyword>
<sequence length="148" mass="16404">MGYILDLRKKVGHDPLLSLGAATLIFNAHHDLLLVHRTDNQLWGLPAGSTELGEDLVSTAKREVLEETGLAVTDLELIDIYSGERGRYVYPNGDVIYSVTALYQTTHFTGQLTAQAGEVDRIKWWPLDQLGASLTPLTQWLLSASQTR</sequence>
<evidence type="ECO:0000256" key="1">
    <source>
        <dbReference type="ARBA" id="ARBA00001946"/>
    </source>
</evidence>
<feature type="domain" description="Nudix hydrolase" evidence="4">
    <location>
        <begin position="16"/>
        <end position="148"/>
    </location>
</feature>
<reference evidence="5 6" key="1">
    <citation type="journal article" date="2018" name="Int. J. Syst. Evol. Microbiol.">
        <title>Lactobacillus bambusae sp. nov., isolated from a traditional fermented Ma-bamboo shoots of Taiwan.</title>
        <authorList>
            <person name="Wang L.-T."/>
        </authorList>
    </citation>
    <scope>NUCLEOTIDE SEQUENCE [LARGE SCALE GENOMIC DNA]</scope>
    <source>
        <strain evidence="5 6">BS-W1</strain>
    </source>
</reference>
<dbReference type="AlphaFoldDB" id="A0A2V1MYY4"/>
<dbReference type="Gene3D" id="3.90.79.10">
    <property type="entry name" value="Nucleoside Triphosphate Pyrophosphohydrolase"/>
    <property type="match status" value="1"/>
</dbReference>
<dbReference type="Pfam" id="PF00293">
    <property type="entry name" value="NUDIX"/>
    <property type="match status" value="1"/>
</dbReference>
<accession>A0A2V1MYY4</accession>
<proteinExistence type="inferred from homology"/>
<dbReference type="PROSITE" id="PS51462">
    <property type="entry name" value="NUDIX"/>
    <property type="match status" value="1"/>
</dbReference>
<dbReference type="PANTHER" id="PTHR43046:SF2">
    <property type="entry name" value="8-OXO-DGTP DIPHOSPHATASE-RELATED"/>
    <property type="match status" value="1"/>
</dbReference>
<dbReference type="PRINTS" id="PR00502">
    <property type="entry name" value="NUDIXFAMILY"/>
</dbReference>
<comment type="similarity">
    <text evidence="3">Belongs to the Nudix hydrolase family.</text>
</comment>